<organism evidence="2 3">
    <name type="scientific">Flemingia macrophylla</name>
    <dbReference type="NCBI Taxonomy" id="520843"/>
    <lineage>
        <taxon>Eukaryota</taxon>
        <taxon>Viridiplantae</taxon>
        <taxon>Streptophyta</taxon>
        <taxon>Embryophyta</taxon>
        <taxon>Tracheophyta</taxon>
        <taxon>Spermatophyta</taxon>
        <taxon>Magnoliopsida</taxon>
        <taxon>eudicotyledons</taxon>
        <taxon>Gunneridae</taxon>
        <taxon>Pentapetalae</taxon>
        <taxon>rosids</taxon>
        <taxon>fabids</taxon>
        <taxon>Fabales</taxon>
        <taxon>Fabaceae</taxon>
        <taxon>Papilionoideae</taxon>
        <taxon>50 kb inversion clade</taxon>
        <taxon>NPAAA clade</taxon>
        <taxon>indigoferoid/millettioid clade</taxon>
        <taxon>Phaseoleae</taxon>
        <taxon>Flemingia</taxon>
    </lineage>
</organism>
<evidence type="ECO:0008006" key="4">
    <source>
        <dbReference type="Google" id="ProtNLM"/>
    </source>
</evidence>
<evidence type="ECO:0000313" key="3">
    <source>
        <dbReference type="Proteomes" id="UP001603857"/>
    </source>
</evidence>
<feature type="compositionally biased region" description="Low complexity" evidence="1">
    <location>
        <begin position="797"/>
        <end position="808"/>
    </location>
</feature>
<evidence type="ECO:0000256" key="1">
    <source>
        <dbReference type="SAM" id="MobiDB-lite"/>
    </source>
</evidence>
<feature type="region of interest" description="Disordered" evidence="1">
    <location>
        <begin position="300"/>
        <end position="320"/>
    </location>
</feature>
<reference evidence="2 3" key="1">
    <citation type="submission" date="2024-08" db="EMBL/GenBank/DDBJ databases">
        <title>Insights into the chromosomal genome structure of Flemingia macrophylla.</title>
        <authorList>
            <person name="Ding Y."/>
            <person name="Zhao Y."/>
            <person name="Bi W."/>
            <person name="Wu M."/>
            <person name="Zhao G."/>
            <person name="Gong Y."/>
            <person name="Li W."/>
            <person name="Zhang P."/>
        </authorList>
    </citation>
    <scope>NUCLEOTIDE SEQUENCE [LARGE SCALE GENOMIC DNA]</scope>
    <source>
        <strain evidence="2">DYQJB</strain>
        <tissue evidence="2">Leaf</tissue>
    </source>
</reference>
<feature type="compositionally biased region" description="Basic and acidic residues" evidence="1">
    <location>
        <begin position="1442"/>
        <end position="1460"/>
    </location>
</feature>
<protein>
    <recommendedName>
        <fullName evidence="4">Inner centromere protein ARK-binding domain-containing protein</fullName>
    </recommendedName>
</protein>
<feature type="compositionally biased region" description="Basic and acidic residues" evidence="1">
    <location>
        <begin position="1405"/>
        <end position="1418"/>
    </location>
</feature>
<proteinExistence type="predicted"/>
<dbReference type="PANTHER" id="PTHR13738">
    <property type="entry name" value="TROPONIN I"/>
    <property type="match status" value="1"/>
</dbReference>
<feature type="region of interest" description="Disordered" evidence="1">
    <location>
        <begin position="787"/>
        <end position="808"/>
    </location>
</feature>
<comment type="caution">
    <text evidence="2">The sequence shown here is derived from an EMBL/GenBank/DDBJ whole genome shotgun (WGS) entry which is preliminary data.</text>
</comment>
<name>A0ABD1LL28_9FABA</name>
<feature type="compositionally biased region" description="Basic and acidic residues" evidence="1">
    <location>
        <begin position="300"/>
        <end position="313"/>
    </location>
</feature>
<accession>A0ABD1LL28</accession>
<gene>
    <name evidence="2" type="ORF">Fmac_023106</name>
</gene>
<evidence type="ECO:0000313" key="2">
    <source>
        <dbReference type="EMBL" id="KAL2324048.1"/>
    </source>
</evidence>
<dbReference type="InterPro" id="IPR050875">
    <property type="entry name" value="Troponin_I"/>
</dbReference>
<dbReference type="Proteomes" id="UP001603857">
    <property type="component" value="Unassembled WGS sequence"/>
</dbReference>
<feature type="region of interest" description="Disordered" evidence="1">
    <location>
        <begin position="1405"/>
        <end position="1460"/>
    </location>
</feature>
<feature type="region of interest" description="Disordered" evidence="1">
    <location>
        <begin position="136"/>
        <end position="202"/>
    </location>
</feature>
<sequence length="1559" mass="172161">MSAMEKHLVQIFERKKRIVDQSRQQCHLWEHHLFSKLLLNGIPPPPWLCNSSLHTDPQEFNKDDVVSDVLLSQPQCSVPFPGVYNNLDAVTFGVQHPIGLRNAGRDLEKNCDAGDGVSNLPDCSVNNVVCASSGPPDLDSGAVSPQNQIEARASDSHHDPALSLAKVQRSKSRQRALELRNSAKAPRRLSEDNDAGVTVADSAPATEQAEYIMEPNVVIDFHSNIQSCSMEEMERGSSRSTRSKCSSQKFNSLNVASSSVAKENDPPPINLNESLELVNQPSFANGSCVIYEANNREYQSKEAGKNVSDERLTKSRSSSQTRCNSELLKLDSTLGSGKGVEMFDLVQPITHAELTDLGKASDYNNGSGRSTVKDGNFCLNKQENNIHGMIQLLRSSSPSPGHDLLMTGASAKSIDKSVQSPQPLISKNLQDPMVSDVGSFNCRKDSDFCAVKRKERLSRSGSGKVEEVLKLFESNLCEQGVATCSESVGKKSSNVELRKLDARRLSSSPKYSKSDIEIGRNSVEKENVAALAASGNSRAVTTCANEGSSRPVSFSNLNGGSLLAESVYVETVVDEKVSDAKENILSGAIPSDIADHRSAAVVGEVHADSDGLVEKDPSCASPKVGLNVSVLKMPSDFFMPVMPKKLDFDDVEETSMNGIHGPDLNERQQGVPLKGTLDLFEPVNVLEEETSPVCQSKCNSLVEMPSLQMQEFLIAEEGHQLEYRSSHSEEEDIARTTLSAMPPSKDVSMVQNELCFLSSSQMIPSQVASENSSRSLSKEVMPTRVVSVDSKLKNDGSSAKSADSSSEAVVRNDLHKYTDENVTNFTVGFPFSSPMDDVNVGLAQQVPKSIASCQDGDLLRQALLSDGKITGFSTDFQICRSSTKSFTYDVEHSCPQHKRRKIENETEKFLPASSILSEKLRDSIDQRPVSRNSEISQEVLHFPFDQQEDMGHCYISNSPMDEERYNGECQKVEEKLILDGKDRSEDTLPLAVANPSGFNVDTMMRCTMDDKEESWHHQVNCGQESPELQTFVERSPSSRRIYPGGNSKFADGMSAFPGMQCLDLVGTDEALPEFEGFIMQTDNAQPCIAEDEIDLEKMNVLSNSIDYKSLGKSRLIHSPLCHSLTPFKLHDVPDIHHSLPNGILEGLGIRSSLALSDASPRSRSDFQPDCKSQYTSSVQTLWDRINSNLGSSAKRKSLKLDLPCITEENENVDDIAGTFPRGLDSEGMADSNIRAPLAEIADNANPSTSVLQDNISTGGHEDVVSTEFNHSGTCNKVKNKLDKQDGNGKRFTRKGKENHNISLGANGIKRTTESVRKTPSRQKLSGKDSMKHGLINNIVSNVSSFIPLVQQKQAAAVVTGKRDIKVKALEAAEAAKRMAEKKENERKMKKEVMRLEREKLELEMQKKKKEEEQKKKEAQMAAKKRQREDELKKEKEKKRKRVNDTKKQQQEHEKLRAKKEETEIQCQAVVEEEVQVNKKFMDKGENHKNLPVLDRREDNMEKTSETAPLAMMDLANDKTKEPCPEYSESVNDCVNNEKVILLAVALYHVSINTHFGRIS</sequence>
<keyword evidence="3" id="KW-1185">Reference proteome</keyword>
<dbReference type="EMBL" id="JBGMDY010000008">
    <property type="protein sequence ID" value="KAL2324048.1"/>
    <property type="molecule type" value="Genomic_DNA"/>
</dbReference>
<dbReference type="PANTHER" id="PTHR13738:SF1">
    <property type="entry name" value="TROPONIN I"/>
    <property type="match status" value="1"/>
</dbReference>